<sequence>MPAAVFLYLLLLKTVFCSSASKGHRIFTVEPGQNILLPCRAPDNRPVIAVEWSRADLDPEYVFLYRDEQVVPFYQHPSFRNRVDLQDRKMKDGDVSLVLKNVRTDDRGTYECRVFQTGNKIRKRANLDSDPISIIILDVAPSPPPGVSRGRWNKVSRNKAGSVGPTVSLLMLVLHLWVW</sequence>
<dbReference type="InterPro" id="IPR013783">
    <property type="entry name" value="Ig-like_fold"/>
</dbReference>
<dbReference type="SUPFAM" id="SSF48726">
    <property type="entry name" value="Immunoglobulin"/>
    <property type="match status" value="1"/>
</dbReference>
<organism evidence="13 14">
    <name type="scientific">Ilyodon furcidens</name>
    <name type="common">goldbreast splitfin</name>
    <dbReference type="NCBI Taxonomy" id="33524"/>
    <lineage>
        <taxon>Eukaryota</taxon>
        <taxon>Metazoa</taxon>
        <taxon>Chordata</taxon>
        <taxon>Craniata</taxon>
        <taxon>Vertebrata</taxon>
        <taxon>Euteleostomi</taxon>
        <taxon>Actinopterygii</taxon>
        <taxon>Neopterygii</taxon>
        <taxon>Teleostei</taxon>
        <taxon>Neoteleostei</taxon>
        <taxon>Acanthomorphata</taxon>
        <taxon>Ovalentaria</taxon>
        <taxon>Atherinomorphae</taxon>
        <taxon>Cyprinodontiformes</taxon>
        <taxon>Goodeidae</taxon>
        <taxon>Ilyodon</taxon>
    </lineage>
</organism>
<evidence type="ECO:0000256" key="9">
    <source>
        <dbReference type="ARBA" id="ARBA00023180"/>
    </source>
</evidence>
<evidence type="ECO:0000256" key="10">
    <source>
        <dbReference type="ARBA" id="ARBA00023319"/>
    </source>
</evidence>
<evidence type="ECO:0000256" key="4">
    <source>
        <dbReference type="ARBA" id="ARBA00022729"/>
    </source>
</evidence>
<dbReference type="PANTHER" id="PTHR25466">
    <property type="entry name" value="T-LYMPHOCYTE ACTIVATION ANTIGEN"/>
    <property type="match status" value="1"/>
</dbReference>
<dbReference type="Proteomes" id="UP001482620">
    <property type="component" value="Unassembled WGS sequence"/>
</dbReference>
<proteinExistence type="predicted"/>
<dbReference type="InterPro" id="IPR003598">
    <property type="entry name" value="Ig_sub2"/>
</dbReference>
<keyword evidence="10" id="KW-0393">Immunoglobulin domain</keyword>
<evidence type="ECO:0000256" key="7">
    <source>
        <dbReference type="ARBA" id="ARBA00023157"/>
    </source>
</evidence>
<dbReference type="InterPro" id="IPR036179">
    <property type="entry name" value="Ig-like_dom_sf"/>
</dbReference>
<feature type="chain" id="PRO_5045846276" description="Ig-like domain-containing protein" evidence="11">
    <location>
        <begin position="18"/>
        <end position="179"/>
    </location>
</feature>
<gene>
    <name evidence="13" type="ORF">ILYODFUR_026614</name>
</gene>
<evidence type="ECO:0000256" key="2">
    <source>
        <dbReference type="ARBA" id="ARBA00022475"/>
    </source>
</evidence>
<name>A0ABV0SRP6_9TELE</name>
<comment type="caution">
    <text evidence="13">The sequence shown here is derived from an EMBL/GenBank/DDBJ whole genome shotgun (WGS) entry which is preliminary data.</text>
</comment>
<evidence type="ECO:0000256" key="6">
    <source>
        <dbReference type="ARBA" id="ARBA00023136"/>
    </source>
</evidence>
<comment type="subcellular location">
    <subcellularLocation>
        <location evidence="1">Cell membrane</location>
        <topology evidence="1">Single-pass type I membrane protein</topology>
    </subcellularLocation>
</comment>
<dbReference type="SMART" id="SM00406">
    <property type="entry name" value="IGv"/>
    <property type="match status" value="1"/>
</dbReference>
<keyword evidence="5" id="KW-1133">Transmembrane helix</keyword>
<accession>A0ABV0SRP6</accession>
<keyword evidence="6" id="KW-0472">Membrane</keyword>
<keyword evidence="9" id="KW-0325">Glycoprotein</keyword>
<feature type="domain" description="Ig-like" evidence="12">
    <location>
        <begin position="2"/>
        <end position="128"/>
    </location>
</feature>
<protein>
    <recommendedName>
        <fullName evidence="12">Ig-like domain-containing protein</fullName>
    </recommendedName>
</protein>
<evidence type="ECO:0000313" key="14">
    <source>
        <dbReference type="Proteomes" id="UP001482620"/>
    </source>
</evidence>
<dbReference type="PROSITE" id="PS50835">
    <property type="entry name" value="IG_LIKE"/>
    <property type="match status" value="1"/>
</dbReference>
<dbReference type="PANTHER" id="PTHR25466:SF14">
    <property type="entry name" value="BUTYROPHILIN SUBFAMILY 2 MEMBER A2-LIKE-RELATED"/>
    <property type="match status" value="1"/>
</dbReference>
<dbReference type="InterPro" id="IPR051713">
    <property type="entry name" value="T-cell_Activation_Regulation"/>
</dbReference>
<evidence type="ECO:0000256" key="3">
    <source>
        <dbReference type="ARBA" id="ARBA00022692"/>
    </source>
</evidence>
<evidence type="ECO:0000259" key="12">
    <source>
        <dbReference type="PROSITE" id="PS50835"/>
    </source>
</evidence>
<evidence type="ECO:0000256" key="1">
    <source>
        <dbReference type="ARBA" id="ARBA00004251"/>
    </source>
</evidence>
<keyword evidence="14" id="KW-1185">Reference proteome</keyword>
<feature type="signal peptide" evidence="11">
    <location>
        <begin position="1"/>
        <end position="17"/>
    </location>
</feature>
<evidence type="ECO:0000256" key="11">
    <source>
        <dbReference type="SAM" id="SignalP"/>
    </source>
</evidence>
<dbReference type="SMART" id="SM00408">
    <property type="entry name" value="IGc2"/>
    <property type="match status" value="1"/>
</dbReference>
<dbReference type="InterPro" id="IPR003599">
    <property type="entry name" value="Ig_sub"/>
</dbReference>
<reference evidence="13 14" key="1">
    <citation type="submission" date="2021-06" db="EMBL/GenBank/DDBJ databases">
        <authorList>
            <person name="Palmer J.M."/>
        </authorList>
    </citation>
    <scope>NUCLEOTIDE SEQUENCE [LARGE SCALE GENOMIC DNA]</scope>
    <source>
        <strain evidence="14">if_2019</strain>
        <tissue evidence="13">Muscle</tissue>
    </source>
</reference>
<dbReference type="InterPro" id="IPR007110">
    <property type="entry name" value="Ig-like_dom"/>
</dbReference>
<dbReference type="SMART" id="SM00409">
    <property type="entry name" value="IG"/>
    <property type="match status" value="1"/>
</dbReference>
<keyword evidence="4 11" id="KW-0732">Signal</keyword>
<dbReference type="Pfam" id="PF07686">
    <property type="entry name" value="V-set"/>
    <property type="match status" value="1"/>
</dbReference>
<keyword evidence="2" id="KW-1003">Cell membrane</keyword>
<evidence type="ECO:0000256" key="8">
    <source>
        <dbReference type="ARBA" id="ARBA00023170"/>
    </source>
</evidence>
<keyword evidence="8" id="KW-0675">Receptor</keyword>
<evidence type="ECO:0000313" key="13">
    <source>
        <dbReference type="EMBL" id="MEQ2222456.1"/>
    </source>
</evidence>
<dbReference type="Gene3D" id="2.60.40.10">
    <property type="entry name" value="Immunoglobulins"/>
    <property type="match status" value="1"/>
</dbReference>
<evidence type="ECO:0000256" key="5">
    <source>
        <dbReference type="ARBA" id="ARBA00022989"/>
    </source>
</evidence>
<keyword evidence="7" id="KW-1015">Disulfide bond</keyword>
<dbReference type="InterPro" id="IPR013106">
    <property type="entry name" value="Ig_V-set"/>
</dbReference>
<dbReference type="EMBL" id="JAHRIQ010003393">
    <property type="protein sequence ID" value="MEQ2222456.1"/>
    <property type="molecule type" value="Genomic_DNA"/>
</dbReference>
<keyword evidence="3" id="KW-0812">Transmembrane</keyword>